<dbReference type="Gene3D" id="3.40.50.720">
    <property type="entry name" value="NAD(P)-binding Rossmann-like Domain"/>
    <property type="match status" value="1"/>
</dbReference>
<dbReference type="AlphaFoldDB" id="A0A8H6S4T2"/>
<dbReference type="Proteomes" id="UP000636479">
    <property type="component" value="Unassembled WGS sequence"/>
</dbReference>
<name>A0A8H6S4T2_9AGAR</name>
<evidence type="ECO:0000256" key="4">
    <source>
        <dbReference type="RuleBase" id="RU000363"/>
    </source>
</evidence>
<dbReference type="PRINTS" id="PR00080">
    <property type="entry name" value="SDRFAMILY"/>
</dbReference>
<dbReference type="InterPro" id="IPR036291">
    <property type="entry name" value="NAD(P)-bd_dom_sf"/>
</dbReference>
<evidence type="ECO:0008006" key="8">
    <source>
        <dbReference type="Google" id="ProtNLM"/>
    </source>
</evidence>
<keyword evidence="3" id="KW-0560">Oxidoreductase</keyword>
<keyword evidence="7" id="KW-1185">Reference proteome</keyword>
<evidence type="ECO:0000313" key="7">
    <source>
        <dbReference type="Proteomes" id="UP000636479"/>
    </source>
</evidence>
<sequence>MLPVRSRGPSPKRPALFGSASFDPSDATHPEENHPVLCQGRVAVVTGAASGIGAAAARAFAALGMKVAIADLPSSSDKLQSLGKELVNVVGEANVLVVPTDVSVYEEVCKFRETVFEAWSEVGILLNNAGVDGGPDGKRGTSWEGLDAWHHVFNVNVFGIVNVQQAFIPAMLYQENPAMVINTGSKQGITNPPGNTAYNATKAAIKSLTEGLAHELRTKADAHGTARITAHLFVPGWTFTGLTGASAGGEKPAGAWSADETVKYMLSRVAAGDFYVVCPDNETTPEADQLRIMWAAADVAQGRPALSRWHRDYKALFEEYMREGHALQVKVAAENKNK</sequence>
<dbReference type="InterPro" id="IPR002347">
    <property type="entry name" value="SDR_fam"/>
</dbReference>
<dbReference type="PANTHER" id="PTHR43008">
    <property type="entry name" value="BENZIL REDUCTASE"/>
    <property type="match status" value="1"/>
</dbReference>
<keyword evidence="2" id="KW-0521">NADP</keyword>
<dbReference type="GO" id="GO:0050664">
    <property type="term" value="F:oxidoreductase activity, acting on NAD(P)H, oxygen as acceptor"/>
    <property type="evidence" value="ECO:0007669"/>
    <property type="project" value="TreeGrafter"/>
</dbReference>
<dbReference type="PRINTS" id="PR00081">
    <property type="entry name" value="GDHRDH"/>
</dbReference>
<evidence type="ECO:0000256" key="2">
    <source>
        <dbReference type="ARBA" id="ARBA00022857"/>
    </source>
</evidence>
<reference evidence="6" key="1">
    <citation type="submission" date="2020-05" db="EMBL/GenBank/DDBJ databases">
        <title>Mycena genomes resolve the evolution of fungal bioluminescence.</title>
        <authorList>
            <person name="Tsai I.J."/>
        </authorList>
    </citation>
    <scope>NUCLEOTIDE SEQUENCE</scope>
    <source>
        <strain evidence="6">171206Taipei</strain>
    </source>
</reference>
<dbReference type="GO" id="GO:0016616">
    <property type="term" value="F:oxidoreductase activity, acting on the CH-OH group of donors, NAD or NADP as acceptor"/>
    <property type="evidence" value="ECO:0007669"/>
    <property type="project" value="UniProtKB-ARBA"/>
</dbReference>
<comment type="similarity">
    <text evidence="1 4">Belongs to the short-chain dehydrogenases/reductases (SDR) family.</text>
</comment>
<accession>A0A8H6S4T2</accession>
<dbReference type="OrthoDB" id="5307821at2759"/>
<comment type="caution">
    <text evidence="6">The sequence shown here is derived from an EMBL/GenBank/DDBJ whole genome shotgun (WGS) entry which is preliminary data.</text>
</comment>
<dbReference type="RefSeq" id="XP_037215249.1">
    <property type="nucleotide sequence ID" value="XM_037368323.1"/>
</dbReference>
<dbReference type="InterPro" id="IPR020904">
    <property type="entry name" value="Sc_DH/Rdtase_CS"/>
</dbReference>
<dbReference type="EMBL" id="JACAZF010000011">
    <property type="protein sequence ID" value="KAF7292821.1"/>
    <property type="molecule type" value="Genomic_DNA"/>
</dbReference>
<feature type="region of interest" description="Disordered" evidence="5">
    <location>
        <begin position="1"/>
        <end position="33"/>
    </location>
</feature>
<dbReference type="GeneID" id="59350839"/>
<evidence type="ECO:0000256" key="1">
    <source>
        <dbReference type="ARBA" id="ARBA00006484"/>
    </source>
</evidence>
<dbReference type="PROSITE" id="PS00061">
    <property type="entry name" value="ADH_SHORT"/>
    <property type="match status" value="1"/>
</dbReference>
<protein>
    <recommendedName>
        <fullName evidence="8">NAD(P)-binding protein</fullName>
    </recommendedName>
</protein>
<dbReference type="SUPFAM" id="SSF51735">
    <property type="entry name" value="NAD(P)-binding Rossmann-fold domains"/>
    <property type="match status" value="1"/>
</dbReference>
<dbReference type="Pfam" id="PF00106">
    <property type="entry name" value="adh_short"/>
    <property type="match status" value="1"/>
</dbReference>
<organism evidence="6 7">
    <name type="scientific">Mycena indigotica</name>
    <dbReference type="NCBI Taxonomy" id="2126181"/>
    <lineage>
        <taxon>Eukaryota</taxon>
        <taxon>Fungi</taxon>
        <taxon>Dikarya</taxon>
        <taxon>Basidiomycota</taxon>
        <taxon>Agaricomycotina</taxon>
        <taxon>Agaricomycetes</taxon>
        <taxon>Agaricomycetidae</taxon>
        <taxon>Agaricales</taxon>
        <taxon>Marasmiineae</taxon>
        <taxon>Mycenaceae</taxon>
        <taxon>Mycena</taxon>
    </lineage>
</organism>
<evidence type="ECO:0000256" key="3">
    <source>
        <dbReference type="ARBA" id="ARBA00023002"/>
    </source>
</evidence>
<evidence type="ECO:0000256" key="5">
    <source>
        <dbReference type="SAM" id="MobiDB-lite"/>
    </source>
</evidence>
<evidence type="ECO:0000313" key="6">
    <source>
        <dbReference type="EMBL" id="KAF7292821.1"/>
    </source>
</evidence>
<proteinExistence type="inferred from homology"/>
<dbReference type="PANTHER" id="PTHR43008:SF7">
    <property type="entry name" value="SHORT CHAIN DEHYDROGENASE_REDUCTASE (AFU_ORTHOLOGUE AFUA_2G00830)"/>
    <property type="match status" value="1"/>
</dbReference>
<gene>
    <name evidence="6" type="ORF">MIND_01181000</name>
</gene>